<evidence type="ECO:0000256" key="7">
    <source>
        <dbReference type="SAM" id="SignalP"/>
    </source>
</evidence>
<evidence type="ECO:0000256" key="6">
    <source>
        <dbReference type="SAM" id="MobiDB-lite"/>
    </source>
</evidence>
<dbReference type="InterPro" id="IPR000064">
    <property type="entry name" value="NLP_P60_dom"/>
</dbReference>
<dbReference type="AlphaFoldDB" id="A0A853CNS5"/>
<evidence type="ECO:0000256" key="1">
    <source>
        <dbReference type="ARBA" id="ARBA00007074"/>
    </source>
</evidence>
<proteinExistence type="inferred from homology"/>
<dbReference type="InterPro" id="IPR038765">
    <property type="entry name" value="Papain-like_cys_pep_sf"/>
</dbReference>
<keyword evidence="7" id="KW-0732">Signal</keyword>
<feature type="signal peptide" evidence="7">
    <location>
        <begin position="1"/>
        <end position="24"/>
    </location>
</feature>
<evidence type="ECO:0000256" key="2">
    <source>
        <dbReference type="ARBA" id="ARBA00022670"/>
    </source>
</evidence>
<feature type="coiled-coil region" evidence="5">
    <location>
        <begin position="207"/>
        <end position="234"/>
    </location>
</feature>
<feature type="domain" description="NlpC/P60" evidence="8">
    <location>
        <begin position="271"/>
        <end position="406"/>
    </location>
</feature>
<comment type="caution">
    <text evidence="9">The sequence shown here is derived from an EMBL/GenBank/DDBJ whole genome shotgun (WGS) entry which is preliminary data.</text>
</comment>
<keyword evidence="2" id="KW-0645">Protease</keyword>
<dbReference type="SUPFAM" id="SSF54001">
    <property type="entry name" value="Cysteine proteinases"/>
    <property type="match status" value="1"/>
</dbReference>
<evidence type="ECO:0000256" key="4">
    <source>
        <dbReference type="ARBA" id="ARBA00022807"/>
    </source>
</evidence>
<dbReference type="Pfam" id="PF00877">
    <property type="entry name" value="NLPC_P60"/>
    <property type="match status" value="1"/>
</dbReference>
<reference evidence="9 10" key="1">
    <citation type="submission" date="2020-07" db="EMBL/GenBank/DDBJ databases">
        <title>Sequencing the genomes of 1000 actinobacteria strains.</title>
        <authorList>
            <person name="Klenk H.-P."/>
        </authorList>
    </citation>
    <scope>NUCLEOTIDE SEQUENCE [LARGE SCALE GENOMIC DNA]</scope>
    <source>
        <strain evidence="9 10">DSM 104001</strain>
    </source>
</reference>
<feature type="chain" id="PRO_5032403679" evidence="7">
    <location>
        <begin position="25"/>
        <end position="406"/>
    </location>
</feature>
<gene>
    <name evidence="9" type="ORF">GGQ55_005109</name>
</gene>
<dbReference type="EMBL" id="JACBZT010000001">
    <property type="protein sequence ID" value="NYJ08831.1"/>
    <property type="molecule type" value="Genomic_DNA"/>
</dbReference>
<dbReference type="InterPro" id="IPR051202">
    <property type="entry name" value="Peptidase_C40"/>
</dbReference>
<evidence type="ECO:0000313" key="9">
    <source>
        <dbReference type="EMBL" id="NYJ08831.1"/>
    </source>
</evidence>
<dbReference type="PANTHER" id="PTHR47053:SF1">
    <property type="entry name" value="MUREIN DD-ENDOPEPTIDASE MEPH-RELATED"/>
    <property type="match status" value="1"/>
</dbReference>
<evidence type="ECO:0000313" key="10">
    <source>
        <dbReference type="Proteomes" id="UP000541969"/>
    </source>
</evidence>
<comment type="similarity">
    <text evidence="1">Belongs to the peptidase C40 family.</text>
</comment>
<dbReference type="Gene3D" id="3.90.1720.10">
    <property type="entry name" value="endopeptidase domain like (from Nostoc punctiforme)"/>
    <property type="match status" value="1"/>
</dbReference>
<keyword evidence="3 9" id="KW-0378">Hydrolase</keyword>
<dbReference type="RefSeq" id="WP_366490262.1">
    <property type="nucleotide sequence ID" value="NZ_JACBZT010000001.1"/>
</dbReference>
<dbReference type="PROSITE" id="PS51935">
    <property type="entry name" value="NLPC_P60"/>
    <property type="match status" value="1"/>
</dbReference>
<keyword evidence="5" id="KW-0175">Coiled coil</keyword>
<dbReference type="GO" id="GO:0008234">
    <property type="term" value="F:cysteine-type peptidase activity"/>
    <property type="evidence" value="ECO:0007669"/>
    <property type="project" value="UniProtKB-KW"/>
</dbReference>
<sequence>MGTALGVIVTAALTLGVLAGPANAAPKRPSDTQVQQAKAAADAATAQINALSGQLAEAQAGVDKAQAEAAIALDDYQAKQAQFQAAQTAADQAAAAAAQAAADLQTSHDQLVAFARRSFITHSTYAGAEVLITSAGPAELIERAALLDAAGAHRTDQVAEFTAARQQADQADAAAQVTLTQAGQLQQQAADALTVAQNSERAARQQATEVQAQQVALQQQLDQAQAQLVQLVGEQQAADRLAAQQRAAAPRPTSSSTSDPVVRTEAGPGNASAAQAAIDAAMTQLGVSYSWGGGGTNGPGYGIDLDLNVVGFDCSGLTQYAYAQAGIAIPRNSRAQFTALAKVAKADLQPGDLVFWANDPADPSTIHHVAIYLGGGKVIQAPESGDVVKVSTMWWSGYAGAVRPSA</sequence>
<feature type="region of interest" description="Disordered" evidence="6">
    <location>
        <begin position="242"/>
        <end position="268"/>
    </location>
</feature>
<protein>
    <submittedName>
        <fullName evidence="9">Cell wall-associated NlpC family hydrolase</fullName>
    </submittedName>
</protein>
<keyword evidence="10" id="KW-1185">Reference proteome</keyword>
<keyword evidence="4" id="KW-0788">Thiol protease</keyword>
<organism evidence="9 10">
    <name type="scientific">Petropleomorpha daqingensis</name>
    <dbReference type="NCBI Taxonomy" id="2026353"/>
    <lineage>
        <taxon>Bacteria</taxon>
        <taxon>Bacillati</taxon>
        <taxon>Actinomycetota</taxon>
        <taxon>Actinomycetes</taxon>
        <taxon>Geodermatophilales</taxon>
        <taxon>Geodermatophilaceae</taxon>
        <taxon>Petropleomorpha</taxon>
    </lineage>
</organism>
<dbReference type="PANTHER" id="PTHR47053">
    <property type="entry name" value="MUREIN DD-ENDOPEPTIDASE MEPH-RELATED"/>
    <property type="match status" value="1"/>
</dbReference>
<evidence type="ECO:0000259" key="8">
    <source>
        <dbReference type="PROSITE" id="PS51935"/>
    </source>
</evidence>
<name>A0A853CNS5_9ACTN</name>
<dbReference type="GO" id="GO:0006508">
    <property type="term" value="P:proteolysis"/>
    <property type="evidence" value="ECO:0007669"/>
    <property type="project" value="UniProtKB-KW"/>
</dbReference>
<accession>A0A853CNS5</accession>
<feature type="coiled-coil region" evidence="5">
    <location>
        <begin position="34"/>
        <end position="82"/>
    </location>
</feature>
<evidence type="ECO:0000256" key="3">
    <source>
        <dbReference type="ARBA" id="ARBA00022801"/>
    </source>
</evidence>
<evidence type="ECO:0000256" key="5">
    <source>
        <dbReference type="SAM" id="Coils"/>
    </source>
</evidence>
<dbReference type="Proteomes" id="UP000541969">
    <property type="component" value="Unassembled WGS sequence"/>
</dbReference>